<feature type="chain" id="PRO_5004344657" evidence="2">
    <location>
        <begin position="19"/>
        <end position="415"/>
    </location>
</feature>
<dbReference type="AlphaFoldDB" id="R0MC10"/>
<proteinExistence type="predicted"/>
<protein>
    <submittedName>
        <fullName evidence="3">Uncharacterized protein</fullName>
    </submittedName>
</protein>
<gene>
    <name evidence="3" type="ORF">NBO_1040g0001</name>
</gene>
<evidence type="ECO:0000256" key="1">
    <source>
        <dbReference type="SAM" id="MobiDB-lite"/>
    </source>
</evidence>
<keyword evidence="4" id="KW-1185">Reference proteome</keyword>
<feature type="compositionally biased region" description="Basic residues" evidence="1">
    <location>
        <begin position="350"/>
        <end position="366"/>
    </location>
</feature>
<dbReference type="VEuPathDB" id="MicrosporidiaDB:NBO_1040g0001"/>
<feature type="compositionally biased region" description="Basic residues" evidence="1">
    <location>
        <begin position="378"/>
        <end position="415"/>
    </location>
</feature>
<feature type="compositionally biased region" description="Basic and acidic residues" evidence="1">
    <location>
        <begin position="368"/>
        <end position="377"/>
    </location>
</feature>
<name>R0MC10_NOSB1</name>
<dbReference type="EMBL" id="KB909947">
    <property type="protein sequence ID" value="EOB11585.1"/>
    <property type="molecule type" value="Genomic_DNA"/>
</dbReference>
<accession>R0MC10</accession>
<evidence type="ECO:0000313" key="3">
    <source>
        <dbReference type="EMBL" id="EOB11585.1"/>
    </source>
</evidence>
<feature type="signal peptide" evidence="2">
    <location>
        <begin position="1"/>
        <end position="18"/>
    </location>
</feature>
<dbReference type="SMR" id="R0MC10"/>
<evidence type="ECO:0000313" key="4">
    <source>
        <dbReference type="Proteomes" id="UP000016927"/>
    </source>
</evidence>
<feature type="region of interest" description="Disordered" evidence="1">
    <location>
        <begin position="285"/>
        <end position="415"/>
    </location>
</feature>
<organism evidence="3 4">
    <name type="scientific">Nosema bombycis (strain CQ1 / CVCC 102059)</name>
    <name type="common">Microsporidian parasite</name>
    <name type="synonym">Pebrine of silkworm</name>
    <dbReference type="NCBI Taxonomy" id="578461"/>
    <lineage>
        <taxon>Eukaryota</taxon>
        <taxon>Fungi</taxon>
        <taxon>Fungi incertae sedis</taxon>
        <taxon>Microsporidia</taxon>
        <taxon>Nosematidae</taxon>
        <taxon>Nosema</taxon>
    </lineage>
</organism>
<sequence>MRLALIQIFLSFVKMTQQLNSHSHIREQYEEVSDAENNRIMKELGEALKKNHLTAKQQINLRRLGGAIFTGEVYDEDYGDDFKLIGKAILGGKLNGETRFLLSKVLLSDEKTAKVYLKNLIHVLKIHQIKGRLRQNNFQPPSNYFLSRRHASNRKQKSRSDDTDVAELIDLLDEVLKSNENQTITRFLKNSFKTGVLTDEQHNKTLELLKKSLLHDKQKGDNYQRILKLFVDSVKTGKLVEINNQEILNYIYQILNSGAPLEDTTIEKLAKLHLKNENSAFNHSDLSAPNTFDSQESPQALHTNSVPKNVSVNNRDENQISSIANSTSPGKSDSITVNQNVEHGFIRTTKSVKSKKRSKTSSKAKVKSNSESHQSKDKSRKSRKKSSKKIKKSKRKTKDATKSKNKRKKTLKSIQ</sequence>
<keyword evidence="2" id="KW-0732">Signal</keyword>
<reference evidence="3 4" key="1">
    <citation type="journal article" date="2013" name="BMC Genomics">
        <title>Comparative genomics of parasitic silkworm microsporidia reveal an association between genome expansion and host adaptation.</title>
        <authorList>
            <person name="Pan G."/>
            <person name="Xu J."/>
            <person name="Li T."/>
            <person name="Xia Q."/>
            <person name="Liu S.L."/>
            <person name="Zhang G."/>
            <person name="Li S."/>
            <person name="Li C."/>
            <person name="Liu H."/>
            <person name="Yang L."/>
            <person name="Liu T."/>
            <person name="Zhang X."/>
            <person name="Wu Z."/>
            <person name="Fan W."/>
            <person name="Dang X."/>
            <person name="Xiang H."/>
            <person name="Tao M."/>
            <person name="Li Y."/>
            <person name="Hu J."/>
            <person name="Li Z."/>
            <person name="Lin L."/>
            <person name="Luo J."/>
            <person name="Geng L."/>
            <person name="Wang L."/>
            <person name="Long M."/>
            <person name="Wan Y."/>
            <person name="He N."/>
            <person name="Zhang Z."/>
            <person name="Lu C."/>
            <person name="Keeling P.J."/>
            <person name="Wang J."/>
            <person name="Xiang Z."/>
            <person name="Zhou Z."/>
        </authorList>
    </citation>
    <scope>NUCLEOTIDE SEQUENCE [LARGE SCALE GENOMIC DNA]</scope>
    <source>
        <strain evidence="4">CQ1 / CVCC 102059</strain>
    </source>
</reference>
<dbReference type="HOGENOM" id="CLU_662386_0_0_1"/>
<feature type="compositionally biased region" description="Polar residues" evidence="1">
    <location>
        <begin position="285"/>
        <end position="341"/>
    </location>
</feature>
<evidence type="ECO:0000256" key="2">
    <source>
        <dbReference type="SAM" id="SignalP"/>
    </source>
</evidence>
<dbReference type="Proteomes" id="UP000016927">
    <property type="component" value="Unassembled WGS sequence"/>
</dbReference>